<reference evidence="5" key="1">
    <citation type="submission" date="2016-10" db="EMBL/GenBank/DDBJ databases">
        <authorList>
            <person name="Varghese N."/>
            <person name="Submissions S."/>
        </authorList>
    </citation>
    <scope>NUCLEOTIDE SEQUENCE [LARGE SCALE GENOMIC DNA]</scope>
    <source>
        <strain evidence="5">IBRC-M 10761</strain>
    </source>
</reference>
<feature type="domain" description="Sulfatase N-terminal" evidence="3">
    <location>
        <begin position="33"/>
        <end position="313"/>
    </location>
</feature>
<keyword evidence="2" id="KW-0378">Hydrolase</keyword>
<dbReference type="InterPro" id="IPR017850">
    <property type="entry name" value="Alkaline_phosphatase_core_sf"/>
</dbReference>
<gene>
    <name evidence="4" type="ORF">SAMN05192553_10611</name>
</gene>
<dbReference type="PANTHER" id="PTHR42693:SF53">
    <property type="entry name" value="ENDO-4-O-SULFATASE"/>
    <property type="match status" value="1"/>
</dbReference>
<keyword evidence="5" id="KW-1185">Reference proteome</keyword>
<accession>A0A1H7A4D4</accession>
<dbReference type="InterPro" id="IPR000917">
    <property type="entry name" value="Sulfatase_N"/>
</dbReference>
<dbReference type="InterPro" id="IPR050738">
    <property type="entry name" value="Sulfatase"/>
</dbReference>
<dbReference type="AlphaFoldDB" id="A0A1H7A4D4"/>
<evidence type="ECO:0000313" key="5">
    <source>
        <dbReference type="Proteomes" id="UP000199403"/>
    </source>
</evidence>
<dbReference type="Pfam" id="PF00884">
    <property type="entry name" value="Sulfatase"/>
    <property type="match status" value="1"/>
</dbReference>
<dbReference type="Gene3D" id="3.40.720.10">
    <property type="entry name" value="Alkaline Phosphatase, subunit A"/>
    <property type="match status" value="1"/>
</dbReference>
<organism evidence="4 5">
    <name type="scientific">Cyclobacterium xiamenense</name>
    <dbReference type="NCBI Taxonomy" id="1297121"/>
    <lineage>
        <taxon>Bacteria</taxon>
        <taxon>Pseudomonadati</taxon>
        <taxon>Bacteroidota</taxon>
        <taxon>Cytophagia</taxon>
        <taxon>Cytophagales</taxon>
        <taxon>Cyclobacteriaceae</taxon>
        <taxon>Cyclobacterium</taxon>
    </lineage>
</organism>
<dbReference type="OrthoDB" id="9789742at2"/>
<evidence type="ECO:0000256" key="2">
    <source>
        <dbReference type="ARBA" id="ARBA00022801"/>
    </source>
</evidence>
<proteinExistence type="inferred from homology"/>
<dbReference type="RefSeq" id="WP_092176939.1">
    <property type="nucleotide sequence ID" value="NZ_FNZH01000006.1"/>
</dbReference>
<comment type="similarity">
    <text evidence="1">Belongs to the sulfatase family.</text>
</comment>
<dbReference type="EMBL" id="FNZH01000006">
    <property type="protein sequence ID" value="SEJ60569.1"/>
    <property type="molecule type" value="Genomic_DNA"/>
</dbReference>
<name>A0A1H7A4D4_9BACT</name>
<dbReference type="STRING" id="1416801.SAMN05192553_10611"/>
<evidence type="ECO:0000256" key="1">
    <source>
        <dbReference type="ARBA" id="ARBA00008779"/>
    </source>
</evidence>
<dbReference type="Proteomes" id="UP000199403">
    <property type="component" value="Unassembled WGS sequence"/>
</dbReference>
<sequence length="641" mass="73085">MSNLHLPVKGFVVLLVLLLAEGVLAREMSPDRPNVLWITCEDISPYLGSYGFVQAHTPNLDRLAKRSIRYTQAYANAPVCAVARSTILSGMYASSIGTHQMRSKVPLPEEIPVYPKLLRDAGYYCTNNSKKDYNSPYNDDAELWDESSNTAHYKNRRSDQPFFAVFNLTVTHESQLSESRIRHYVENNLIPEKPRIDPRDIELPPYHPDLPEIREDWARLHDLITLMDRQVGELLDELEEAGLADNTVVFFYSDHGGQLSRSKRYIYNGGTQVPLLIHLPDKWKQLSSVPAGAVDASLVSFVDLAPTLLSITGCEIPDNMQGRAFLGDKAEKSPDFVHFIRDRMGERYDFSRAITDGRYYYIRNFMPHRPLGRDSRYGYQVQANWRAYEAAYEAGKTNEIQSQFYERKPLEQFFDTENDPWQVNNVVEQPASKARVKSLSKELDRWMVETRDVGLIPEPMVHELIGAGKKYRTLHAFAQSSDYPIQKILEAAKSATAGSSENLLAYLTDKNPIIRYWGAYGTFLHPDQRNSLQRQLKTIVDKDEFAANRIMAAQALAVVGDPDTAFEAIMREAHAADNGYVLLQALHAFQYSHTDDRLSLDHWKAFKDKEFESGDPGSDLGYPQRIIEDAIALFPKRRKVY</sequence>
<dbReference type="GO" id="GO:0004065">
    <property type="term" value="F:arylsulfatase activity"/>
    <property type="evidence" value="ECO:0007669"/>
    <property type="project" value="TreeGrafter"/>
</dbReference>
<evidence type="ECO:0000259" key="3">
    <source>
        <dbReference type="Pfam" id="PF00884"/>
    </source>
</evidence>
<protein>
    <submittedName>
        <fullName evidence="4">Arylsulfatase A</fullName>
    </submittedName>
</protein>
<evidence type="ECO:0000313" key="4">
    <source>
        <dbReference type="EMBL" id="SEJ60569.1"/>
    </source>
</evidence>
<dbReference type="CDD" id="cd16027">
    <property type="entry name" value="SGSH"/>
    <property type="match status" value="1"/>
</dbReference>
<dbReference type="SUPFAM" id="SSF53649">
    <property type="entry name" value="Alkaline phosphatase-like"/>
    <property type="match status" value="1"/>
</dbReference>
<dbReference type="PANTHER" id="PTHR42693">
    <property type="entry name" value="ARYLSULFATASE FAMILY MEMBER"/>
    <property type="match status" value="1"/>
</dbReference>